<comment type="caution">
    <text evidence="1">The sequence shown here is derived from an EMBL/GenBank/DDBJ whole genome shotgun (WGS) entry which is preliminary data.</text>
</comment>
<proteinExistence type="predicted"/>
<reference evidence="2" key="1">
    <citation type="journal article" date="2019" name="Int. J. Syst. Evol. Microbiol.">
        <title>The Global Catalogue of Microorganisms (GCM) 10K type strain sequencing project: providing services to taxonomists for standard genome sequencing and annotation.</title>
        <authorList>
            <consortium name="The Broad Institute Genomics Platform"/>
            <consortium name="The Broad Institute Genome Sequencing Center for Infectious Disease"/>
            <person name="Wu L."/>
            <person name="Ma J."/>
        </authorList>
    </citation>
    <scope>NUCLEOTIDE SEQUENCE [LARGE SCALE GENOMIC DNA]</scope>
    <source>
        <strain evidence="2">CECT 7956</strain>
    </source>
</reference>
<keyword evidence="2" id="KW-1185">Reference proteome</keyword>
<dbReference type="EMBL" id="JBHRYQ010000001">
    <property type="protein sequence ID" value="MFC3809365.1"/>
    <property type="molecule type" value="Genomic_DNA"/>
</dbReference>
<evidence type="ECO:0000313" key="2">
    <source>
        <dbReference type="Proteomes" id="UP001595616"/>
    </source>
</evidence>
<evidence type="ECO:0000313" key="1">
    <source>
        <dbReference type="EMBL" id="MFC3809365.1"/>
    </source>
</evidence>
<name>A0ABV7YSP1_9BACT</name>
<sequence length="47" mass="5342">MKRQLYIILALSILHFNACDSSKTEANKIETAQGINKKVLIHTFLLI</sequence>
<protein>
    <submittedName>
        <fullName evidence="1">Uncharacterized protein</fullName>
    </submittedName>
</protein>
<organism evidence="1 2">
    <name type="scientific">Lacihabitans lacunae</name>
    <dbReference type="NCBI Taxonomy" id="1028214"/>
    <lineage>
        <taxon>Bacteria</taxon>
        <taxon>Pseudomonadati</taxon>
        <taxon>Bacteroidota</taxon>
        <taxon>Cytophagia</taxon>
        <taxon>Cytophagales</taxon>
        <taxon>Leadbetterellaceae</taxon>
        <taxon>Lacihabitans</taxon>
    </lineage>
</organism>
<gene>
    <name evidence="1" type="ORF">ACFOOI_01745</name>
</gene>
<accession>A0ABV7YSP1</accession>
<dbReference type="Proteomes" id="UP001595616">
    <property type="component" value="Unassembled WGS sequence"/>
</dbReference>
<dbReference type="RefSeq" id="WP_379834327.1">
    <property type="nucleotide sequence ID" value="NZ_JBHRYQ010000001.1"/>
</dbReference>